<keyword evidence="2" id="KW-1185">Reference proteome</keyword>
<dbReference type="EMBL" id="JAOQIO010000055">
    <property type="protein sequence ID" value="MCU6793528.1"/>
    <property type="molecule type" value="Genomic_DNA"/>
</dbReference>
<gene>
    <name evidence="1" type="ORF">OB236_15595</name>
</gene>
<dbReference type="RefSeq" id="WP_262684798.1">
    <property type="nucleotide sequence ID" value="NZ_JAOQIO010000055.1"/>
</dbReference>
<dbReference type="Proteomes" id="UP001652445">
    <property type="component" value="Unassembled WGS sequence"/>
</dbReference>
<sequence>MEYKNIVKVDKNGLYYKDEYGLNNFIDFEYCKNRFVNYIGLQKNVYIGNTGLKTTKQMRCMA</sequence>
<accession>A0ABT2UFX7</accession>
<organism evidence="1 2">
    <name type="scientific">Paenibacillus baimaensis</name>
    <dbReference type="NCBI Taxonomy" id="2982185"/>
    <lineage>
        <taxon>Bacteria</taxon>
        <taxon>Bacillati</taxon>
        <taxon>Bacillota</taxon>
        <taxon>Bacilli</taxon>
        <taxon>Bacillales</taxon>
        <taxon>Paenibacillaceae</taxon>
        <taxon>Paenibacillus</taxon>
    </lineage>
</organism>
<protein>
    <submittedName>
        <fullName evidence="1">Uncharacterized protein</fullName>
    </submittedName>
</protein>
<reference evidence="1 2" key="1">
    <citation type="submission" date="2022-09" db="EMBL/GenBank/DDBJ databases">
        <authorList>
            <person name="Han X.L."/>
            <person name="Wang Q."/>
            <person name="Lu T."/>
        </authorList>
    </citation>
    <scope>NUCLEOTIDE SEQUENCE [LARGE SCALE GENOMIC DNA]</scope>
    <source>
        <strain evidence="1 2">WQ 127069</strain>
    </source>
</reference>
<evidence type="ECO:0000313" key="2">
    <source>
        <dbReference type="Proteomes" id="UP001652445"/>
    </source>
</evidence>
<comment type="caution">
    <text evidence="1">The sequence shown here is derived from an EMBL/GenBank/DDBJ whole genome shotgun (WGS) entry which is preliminary data.</text>
</comment>
<proteinExistence type="predicted"/>
<name>A0ABT2UFX7_9BACL</name>
<evidence type="ECO:0000313" key="1">
    <source>
        <dbReference type="EMBL" id="MCU6793528.1"/>
    </source>
</evidence>